<dbReference type="GO" id="GO:0004673">
    <property type="term" value="F:protein histidine kinase activity"/>
    <property type="evidence" value="ECO:0007669"/>
    <property type="project" value="UniProtKB-EC"/>
</dbReference>
<sequence>MRRLRFSPRSSFARTLLLIVTLLFASLVTTYLVVLNFAILPSLQQFNKVLAYEVRMLMTDKLQLEDGTQLVVPPAFRREIYRELGISLYSNEAAEEAGLRWAQHYEFLSHQMAQQLGGPTEVRVEVNKSSPVVWLKTWLSPNIWVRVPLTEIHQGDFSPLFRYTLAIMLLAIAGRGCLFVSRTDRWSISNTQPCRLVKGLFRRRCVSMARPSAFRYPCL</sequence>
<feature type="transmembrane region" description="Helical" evidence="1">
    <location>
        <begin position="12"/>
        <end position="39"/>
    </location>
</feature>
<name>A0A377BWV7_ECOLX</name>
<evidence type="ECO:0000256" key="1">
    <source>
        <dbReference type="SAM" id="Phobius"/>
    </source>
</evidence>
<dbReference type="EC" id="2.7.3.-" evidence="2"/>
<accession>A0A377BWV7</accession>
<keyword evidence="1" id="KW-0812">Transmembrane</keyword>
<proteinExistence type="predicted"/>
<keyword evidence="1" id="KW-1133">Transmembrane helix</keyword>
<gene>
    <name evidence="2" type="primary">envZ_1</name>
    <name evidence="2" type="ORF">NCTC10429_00954</name>
</gene>
<reference evidence="2 3" key="1">
    <citation type="submission" date="2018-06" db="EMBL/GenBank/DDBJ databases">
        <authorList>
            <consortium name="Pathogen Informatics"/>
            <person name="Doyle S."/>
        </authorList>
    </citation>
    <scope>NUCLEOTIDE SEQUENCE [LARGE SCALE GENOMIC DNA]</scope>
    <source>
        <strain evidence="2 3">NCTC10429</strain>
    </source>
</reference>
<protein>
    <submittedName>
        <fullName evidence="2">Osmolarity sensor protein EnvZ</fullName>
        <ecNumber evidence="2">2.7.13.3</ecNumber>
        <ecNumber evidence="2">2.7.3.-</ecNumber>
    </submittedName>
</protein>
<organism evidence="2 3">
    <name type="scientific">Escherichia coli</name>
    <dbReference type="NCBI Taxonomy" id="562"/>
    <lineage>
        <taxon>Bacteria</taxon>
        <taxon>Pseudomonadati</taxon>
        <taxon>Pseudomonadota</taxon>
        <taxon>Gammaproteobacteria</taxon>
        <taxon>Enterobacterales</taxon>
        <taxon>Enterobacteriaceae</taxon>
        <taxon>Escherichia</taxon>
    </lineage>
</organism>
<dbReference type="AlphaFoldDB" id="A0A377BWV7"/>
<evidence type="ECO:0000313" key="2">
    <source>
        <dbReference type="EMBL" id="STL77882.1"/>
    </source>
</evidence>
<keyword evidence="1" id="KW-0472">Membrane</keyword>
<keyword evidence="2" id="KW-0808">Transferase</keyword>
<dbReference type="EMBL" id="UGEX01000001">
    <property type="protein sequence ID" value="STL77882.1"/>
    <property type="molecule type" value="Genomic_DNA"/>
</dbReference>
<dbReference type="EC" id="2.7.13.3" evidence="2"/>
<dbReference type="Proteomes" id="UP000254088">
    <property type="component" value="Unassembled WGS sequence"/>
</dbReference>
<evidence type="ECO:0000313" key="3">
    <source>
        <dbReference type="Proteomes" id="UP000254088"/>
    </source>
</evidence>